<gene>
    <name evidence="1" type="ORF">TUM16652_27390</name>
</gene>
<dbReference type="Proteomes" id="UP001050241">
    <property type="component" value="Unassembled WGS sequence"/>
</dbReference>
<comment type="caution">
    <text evidence="1">The sequence shown here is derived from an EMBL/GenBank/DDBJ whole genome shotgun (WGS) entry which is preliminary data.</text>
</comment>
<evidence type="ECO:0000313" key="1">
    <source>
        <dbReference type="EMBL" id="GJJ84040.1"/>
    </source>
</evidence>
<evidence type="ECO:0000313" key="2">
    <source>
        <dbReference type="Proteomes" id="UP001050241"/>
    </source>
</evidence>
<sequence length="74" mass="8743">MFIMLKYFAQLDSQASMEAWLKLSNLLWVSLYPPDVNCFDIKDADAIARIDIIAEPIRYRTAERHLSKDKKMHR</sequence>
<accession>A0ABD0BRT5</accession>
<protein>
    <submittedName>
        <fullName evidence="1">Uncharacterized protein</fullName>
    </submittedName>
</protein>
<organism evidence="1 2">
    <name type="scientific">Enterobacter cloacae</name>
    <dbReference type="NCBI Taxonomy" id="550"/>
    <lineage>
        <taxon>Bacteria</taxon>
        <taxon>Pseudomonadati</taxon>
        <taxon>Pseudomonadota</taxon>
        <taxon>Gammaproteobacteria</taxon>
        <taxon>Enterobacterales</taxon>
        <taxon>Enterobacteriaceae</taxon>
        <taxon>Enterobacter</taxon>
        <taxon>Enterobacter cloacae complex</taxon>
    </lineage>
</organism>
<dbReference type="AlphaFoldDB" id="A0ABD0BRT5"/>
<proteinExistence type="predicted"/>
<name>A0ABD0BRT5_ENTCL</name>
<reference evidence="1" key="1">
    <citation type="submission" date="2021-11" db="EMBL/GenBank/DDBJ databases">
        <title>WGS analysis for carbapenemase-producing Enterobacterales outbreak in a University Hospital, Japan.</title>
        <authorList>
            <person name="Tukada M."/>
            <person name="Miyazaki T."/>
            <person name="Aoki K."/>
            <person name="Yoshizawa S."/>
            <person name="Ishii Y."/>
            <person name="Tateda K."/>
        </authorList>
    </citation>
    <scope>NUCLEOTIDE SEQUENCE</scope>
    <source>
        <strain evidence="1">TUM16652</strain>
    </source>
</reference>
<dbReference type="EMBL" id="BQFY01000015">
    <property type="protein sequence ID" value="GJJ84040.1"/>
    <property type="molecule type" value="Genomic_DNA"/>
</dbReference>